<evidence type="ECO:0000313" key="2">
    <source>
        <dbReference type="EMBL" id="GFG34516.1"/>
    </source>
</evidence>
<reference evidence="3" key="1">
    <citation type="submission" date="2020-01" db="EMBL/GenBank/DDBJ databases">
        <title>Draft genome sequence of the Termite Coptotermes fromosanus.</title>
        <authorList>
            <person name="Itakura S."/>
            <person name="Yosikawa Y."/>
            <person name="Umezawa K."/>
        </authorList>
    </citation>
    <scope>NUCLEOTIDE SEQUENCE [LARGE SCALE GENOMIC DNA]</scope>
</reference>
<dbReference type="InterPro" id="IPR036396">
    <property type="entry name" value="Cyt_P450_sf"/>
</dbReference>
<organism evidence="2 3">
    <name type="scientific">Coptotermes formosanus</name>
    <name type="common">Formosan subterranean termite</name>
    <dbReference type="NCBI Taxonomy" id="36987"/>
    <lineage>
        <taxon>Eukaryota</taxon>
        <taxon>Metazoa</taxon>
        <taxon>Ecdysozoa</taxon>
        <taxon>Arthropoda</taxon>
        <taxon>Hexapoda</taxon>
        <taxon>Insecta</taxon>
        <taxon>Pterygota</taxon>
        <taxon>Neoptera</taxon>
        <taxon>Polyneoptera</taxon>
        <taxon>Dictyoptera</taxon>
        <taxon>Blattodea</taxon>
        <taxon>Blattoidea</taxon>
        <taxon>Termitoidae</taxon>
        <taxon>Rhinotermitidae</taxon>
        <taxon>Coptotermes</taxon>
    </lineage>
</organism>
<evidence type="ECO:0000256" key="1">
    <source>
        <dbReference type="ARBA" id="ARBA00023033"/>
    </source>
</evidence>
<comment type="caution">
    <text evidence="2">The sequence shown here is derived from an EMBL/GenBank/DDBJ whole genome shotgun (WGS) entry which is preliminary data.</text>
</comment>
<dbReference type="SUPFAM" id="SSF48264">
    <property type="entry name" value="Cytochrome P450"/>
    <property type="match status" value="1"/>
</dbReference>
<evidence type="ECO:0000313" key="3">
    <source>
        <dbReference type="Proteomes" id="UP000502823"/>
    </source>
</evidence>
<gene>
    <name evidence="2" type="ORF">Cfor_12204</name>
</gene>
<dbReference type="OrthoDB" id="2789670at2759"/>
<dbReference type="Gene3D" id="1.10.630.10">
    <property type="entry name" value="Cytochrome P450"/>
    <property type="match status" value="1"/>
</dbReference>
<dbReference type="GO" id="GO:0016705">
    <property type="term" value="F:oxidoreductase activity, acting on paired donors, with incorporation or reduction of molecular oxygen"/>
    <property type="evidence" value="ECO:0007669"/>
    <property type="project" value="InterPro"/>
</dbReference>
<sequence length="147" mass="16938">MRFGLMQTKVGLISLLSKYQFSVSKKTAVPLVFDKKTIVLSPAGGMWLQIRKRSKVGFCMGPRTDLDSSLAMNLFKKIIQGHQSMKNLLRFQMRKETFSFVRLPVRNSMTDSEREITQCKLLSSLRFVFPMHQHCVKLESLEENFGT</sequence>
<name>A0A6L2PQ26_COPFO</name>
<protein>
    <submittedName>
        <fullName evidence="2">Uncharacterized protein</fullName>
    </submittedName>
</protein>
<feature type="non-terminal residue" evidence="2">
    <location>
        <position position="147"/>
    </location>
</feature>
<dbReference type="Proteomes" id="UP000502823">
    <property type="component" value="Unassembled WGS sequence"/>
</dbReference>
<dbReference type="EMBL" id="BLKM01000486">
    <property type="protein sequence ID" value="GFG34516.1"/>
    <property type="molecule type" value="Genomic_DNA"/>
</dbReference>
<accession>A0A6L2PQ26</accession>
<dbReference type="InParanoid" id="A0A6L2PQ26"/>
<dbReference type="GO" id="GO:0005506">
    <property type="term" value="F:iron ion binding"/>
    <property type="evidence" value="ECO:0007669"/>
    <property type="project" value="InterPro"/>
</dbReference>
<dbReference type="GO" id="GO:0004497">
    <property type="term" value="F:monooxygenase activity"/>
    <property type="evidence" value="ECO:0007669"/>
    <property type="project" value="UniProtKB-KW"/>
</dbReference>
<keyword evidence="3" id="KW-1185">Reference proteome</keyword>
<dbReference type="AlphaFoldDB" id="A0A6L2PQ26"/>
<keyword evidence="1" id="KW-0503">Monooxygenase</keyword>
<proteinExistence type="predicted"/>
<keyword evidence="1" id="KW-0560">Oxidoreductase</keyword>
<dbReference type="GO" id="GO:0020037">
    <property type="term" value="F:heme binding"/>
    <property type="evidence" value="ECO:0007669"/>
    <property type="project" value="InterPro"/>
</dbReference>